<evidence type="ECO:0000313" key="1">
    <source>
        <dbReference type="EMBL" id="EEN79174.1"/>
    </source>
</evidence>
<reference evidence="1" key="1">
    <citation type="submission" date="2009-01" db="EMBL/GenBank/DDBJ databases">
        <authorList>
            <person name="Qin X."/>
            <person name="Bachman B."/>
            <person name="Battles P."/>
            <person name="Bell A."/>
            <person name="Bess C."/>
            <person name="Bickham C."/>
            <person name="Chaboub L."/>
            <person name="Chen D."/>
            <person name="Coyle M."/>
            <person name="Deiros D.R."/>
            <person name="Dinh H."/>
            <person name="Forbes L."/>
            <person name="Fowler G."/>
            <person name="Francisco L."/>
            <person name="Fu Q."/>
            <person name="Gubbala S."/>
            <person name="Hale W."/>
            <person name="Han Y."/>
            <person name="Hemphill L."/>
            <person name="Highlander S.K."/>
            <person name="Hirani K."/>
            <person name="Hogues M."/>
            <person name="Jackson L."/>
            <person name="Jakkamsetti A."/>
            <person name="Javaid M."/>
            <person name="Jiang H."/>
            <person name="Korchina V."/>
            <person name="Kovar C."/>
            <person name="Lara F."/>
            <person name="Lee S."/>
            <person name="Mata R."/>
            <person name="Mathew T."/>
            <person name="Moen C."/>
            <person name="Morales K."/>
            <person name="Munidasa M."/>
            <person name="Nazareth L."/>
            <person name="Ngo R."/>
            <person name="Nguyen L."/>
            <person name="Okwuonu G."/>
            <person name="Ongeri F."/>
            <person name="Patil S."/>
            <person name="Petrosino J."/>
            <person name="Pham C."/>
            <person name="Pham P."/>
            <person name="Pu L.-L."/>
            <person name="Puazo M."/>
            <person name="Raj R."/>
            <person name="Reid J."/>
            <person name="Rouhana J."/>
            <person name="Saada N."/>
            <person name="Shang Y."/>
            <person name="Simmons D."/>
            <person name="Thornton R."/>
            <person name="Warren J."/>
            <person name="Weissenberger G."/>
            <person name="Zhang J."/>
            <person name="Zhang L."/>
            <person name="Zhou C."/>
            <person name="Zhu D."/>
            <person name="Muzny D."/>
            <person name="Worley K."/>
            <person name="Gibbs R."/>
        </authorList>
    </citation>
    <scope>NUCLEOTIDE SEQUENCE [LARGE SCALE GENOMIC DNA]</scope>
    <source>
        <strain evidence="1">LMS2-1</strain>
    </source>
</reference>
<proteinExistence type="predicted"/>
<protein>
    <recommendedName>
        <fullName evidence="3">Transcriptional regulator</fullName>
    </recommendedName>
</protein>
<evidence type="ECO:0000313" key="2">
    <source>
        <dbReference type="Proteomes" id="UP000004525"/>
    </source>
</evidence>
<name>C2K0Z8_LACRM</name>
<dbReference type="Proteomes" id="UP000004525">
    <property type="component" value="Unassembled WGS sequence"/>
</dbReference>
<dbReference type="HOGENOM" id="CLU_089333_1_2_9"/>
<keyword evidence="2" id="KW-1185">Reference proteome</keyword>
<gene>
    <name evidence="1" type="ORF">HMPREF0539_2833</name>
</gene>
<comment type="caution">
    <text evidence="1">The sequence shown here is derived from an EMBL/GenBank/DDBJ whole genome shotgun (WGS) entry which is preliminary data.</text>
</comment>
<organism evidence="1 2">
    <name type="scientific">Lacticaseibacillus rhamnosus (strain LMS2-1)</name>
    <dbReference type="NCBI Taxonomy" id="525361"/>
    <lineage>
        <taxon>Bacteria</taxon>
        <taxon>Bacillati</taxon>
        <taxon>Bacillota</taxon>
        <taxon>Bacilli</taxon>
        <taxon>Lactobacillales</taxon>
        <taxon>Lactobacillaceae</taxon>
        <taxon>Lacticaseibacillus</taxon>
    </lineage>
</organism>
<dbReference type="EMBL" id="ACIZ01000112">
    <property type="protein sequence ID" value="EEN79174.1"/>
    <property type="molecule type" value="Genomic_DNA"/>
</dbReference>
<accession>C2K0Z8</accession>
<evidence type="ECO:0008006" key="3">
    <source>
        <dbReference type="Google" id="ProtNLM"/>
    </source>
</evidence>
<sequence>MHPTAKVNLYKKVGLFIYTTYDIFDVYKANSKGEPLMGVASGLNALLQEHHTFVSGTAKRFGVSSSTLNQAVKNGKILREARGVYVENGYTWDDFEVLSQRYTKGVFALDTALFLHGLTDQLPDRFIMAFPHGYSNPRLAEHGIVPIYYVPDRYFPGITSVQTPNMGLVPAYSVERTLLEFWERSDVAPYSRKEAINNYMYEYGNNVNSYKRLKKLKEQLYPQSDIFKLLEVLA</sequence>
<dbReference type="AlphaFoldDB" id="C2K0Z8"/>